<accession>A0A3L8D9S7</accession>
<dbReference type="Gene3D" id="2.130.10.10">
    <property type="entry name" value="YVTN repeat-like/Quinoprotein amine dehydrogenase"/>
    <property type="match status" value="1"/>
</dbReference>
<dbReference type="GO" id="GO:0071013">
    <property type="term" value="C:catalytic step 2 spliceosome"/>
    <property type="evidence" value="ECO:0007669"/>
    <property type="project" value="TreeGrafter"/>
</dbReference>
<comment type="caution">
    <text evidence="3">The sequence shown here is derived from an EMBL/GenBank/DDBJ whole genome shotgun (WGS) entry which is preliminary data.</text>
</comment>
<gene>
    <name evidence="3" type="ORF">DMN91_011155</name>
</gene>
<dbReference type="EMBL" id="QOIP01000011">
    <property type="protein sequence ID" value="RLU17086.1"/>
    <property type="molecule type" value="Genomic_DNA"/>
</dbReference>
<dbReference type="SMART" id="SM00320">
    <property type="entry name" value="WD40"/>
    <property type="match status" value="2"/>
</dbReference>
<evidence type="ECO:0000256" key="1">
    <source>
        <dbReference type="ARBA" id="ARBA00025726"/>
    </source>
</evidence>
<dbReference type="PANTHER" id="PTHR19923">
    <property type="entry name" value="WD40 REPEAT PROTEINPRL1/PRL2-RELATED"/>
    <property type="match status" value="1"/>
</dbReference>
<dbReference type="SUPFAM" id="SSF50978">
    <property type="entry name" value="WD40 repeat-like"/>
    <property type="match status" value="1"/>
</dbReference>
<dbReference type="GO" id="GO:0000398">
    <property type="term" value="P:mRNA splicing, via spliceosome"/>
    <property type="evidence" value="ECO:0007669"/>
    <property type="project" value="InterPro"/>
</dbReference>
<evidence type="ECO:0000313" key="4">
    <source>
        <dbReference type="Proteomes" id="UP000279307"/>
    </source>
</evidence>
<evidence type="ECO:0000313" key="3">
    <source>
        <dbReference type="EMBL" id="RLU17086.1"/>
    </source>
</evidence>
<evidence type="ECO:0000256" key="2">
    <source>
        <dbReference type="PROSITE-ProRule" id="PRU00221"/>
    </source>
</evidence>
<proteinExistence type="inferred from homology"/>
<name>A0A3L8D9S7_OOCBI</name>
<dbReference type="PROSITE" id="PS50294">
    <property type="entry name" value="WD_REPEATS_REGION"/>
    <property type="match status" value="2"/>
</dbReference>
<dbReference type="Pfam" id="PF00400">
    <property type="entry name" value="WD40"/>
    <property type="match status" value="2"/>
</dbReference>
<protein>
    <submittedName>
        <fullName evidence="3">Uncharacterized protein</fullName>
    </submittedName>
</protein>
<dbReference type="Proteomes" id="UP000279307">
    <property type="component" value="Chromosome 11"/>
</dbReference>
<dbReference type="InterPro" id="IPR015943">
    <property type="entry name" value="WD40/YVTN_repeat-like_dom_sf"/>
</dbReference>
<sequence>MSEILWTEKGGSSNVGGGALTIPQKKTPSMAKCTWHAPWKLYRVISGHLGWVRYCAVESGNEWFATGSADRVIKIWDLSSGKLKVSLTGHISSVRGLAISQRNPYLFSCGEDRQVKCWDLEYNTNEAAINFVLLF</sequence>
<feature type="repeat" description="WD" evidence="2">
    <location>
        <begin position="45"/>
        <end position="86"/>
    </location>
</feature>
<dbReference type="PANTHER" id="PTHR19923:SF0">
    <property type="entry name" value="PLEIOTROPIC REGULATOR 1"/>
    <property type="match status" value="1"/>
</dbReference>
<comment type="similarity">
    <text evidence="1">Belongs to the WD repeat PRL1/PRL2 family.</text>
</comment>
<dbReference type="AlphaFoldDB" id="A0A3L8D9S7"/>
<keyword evidence="2" id="KW-0853">WD repeat</keyword>
<dbReference type="OrthoDB" id="10256122at2759"/>
<dbReference type="InterPro" id="IPR036322">
    <property type="entry name" value="WD40_repeat_dom_sf"/>
</dbReference>
<reference evidence="3 4" key="1">
    <citation type="journal article" date="2018" name="Genome Res.">
        <title>The genomic architecture and molecular evolution of ant odorant receptors.</title>
        <authorList>
            <person name="McKenzie S.K."/>
            <person name="Kronauer D.J.C."/>
        </authorList>
    </citation>
    <scope>NUCLEOTIDE SEQUENCE [LARGE SCALE GENOMIC DNA]</scope>
    <source>
        <strain evidence="3">Clonal line C1</strain>
    </source>
</reference>
<dbReference type="InterPro" id="IPR045241">
    <property type="entry name" value="Prp46/PLRG1-like"/>
</dbReference>
<dbReference type="PROSITE" id="PS50082">
    <property type="entry name" value="WD_REPEATS_2"/>
    <property type="match status" value="2"/>
</dbReference>
<organism evidence="3 4">
    <name type="scientific">Ooceraea biroi</name>
    <name type="common">Clonal raider ant</name>
    <name type="synonym">Cerapachys biroi</name>
    <dbReference type="NCBI Taxonomy" id="2015173"/>
    <lineage>
        <taxon>Eukaryota</taxon>
        <taxon>Metazoa</taxon>
        <taxon>Ecdysozoa</taxon>
        <taxon>Arthropoda</taxon>
        <taxon>Hexapoda</taxon>
        <taxon>Insecta</taxon>
        <taxon>Pterygota</taxon>
        <taxon>Neoptera</taxon>
        <taxon>Endopterygota</taxon>
        <taxon>Hymenoptera</taxon>
        <taxon>Apocrita</taxon>
        <taxon>Aculeata</taxon>
        <taxon>Formicoidea</taxon>
        <taxon>Formicidae</taxon>
        <taxon>Dorylinae</taxon>
        <taxon>Ooceraea</taxon>
    </lineage>
</organism>
<dbReference type="GO" id="GO:0000974">
    <property type="term" value="C:Prp19 complex"/>
    <property type="evidence" value="ECO:0007669"/>
    <property type="project" value="TreeGrafter"/>
</dbReference>
<dbReference type="InterPro" id="IPR001680">
    <property type="entry name" value="WD40_rpt"/>
</dbReference>
<dbReference type="GO" id="GO:0071011">
    <property type="term" value="C:precatalytic spliceosome"/>
    <property type="evidence" value="ECO:0007669"/>
    <property type="project" value="TreeGrafter"/>
</dbReference>
<feature type="repeat" description="WD" evidence="2">
    <location>
        <begin position="87"/>
        <end position="128"/>
    </location>
</feature>